<evidence type="ECO:0000256" key="2">
    <source>
        <dbReference type="ARBA" id="ARBA00006824"/>
    </source>
</evidence>
<reference evidence="7" key="2">
    <citation type="submission" date="2021-01" db="EMBL/GenBank/DDBJ databases">
        <authorList>
            <person name="Schikora-Tamarit M.A."/>
        </authorList>
    </citation>
    <scope>NUCLEOTIDE SEQUENCE</scope>
    <source>
        <strain evidence="7">CBS6341</strain>
    </source>
</reference>
<dbReference type="AlphaFoldDB" id="A0A9P8T7H8"/>
<comment type="subcellular location">
    <subcellularLocation>
        <location evidence="1">Membrane</location>
        <topology evidence="1">Multi-pass membrane protein</topology>
    </subcellularLocation>
</comment>
<feature type="transmembrane region" description="Helical" evidence="6">
    <location>
        <begin position="57"/>
        <end position="74"/>
    </location>
</feature>
<keyword evidence="4 6" id="KW-1133">Transmembrane helix</keyword>
<dbReference type="PANTHER" id="PTHR11266:SF50">
    <property type="entry name" value="VACUOLAR MEMBRANE PROTEIN YOR292C"/>
    <property type="match status" value="1"/>
</dbReference>
<evidence type="ECO:0000256" key="1">
    <source>
        <dbReference type="ARBA" id="ARBA00004141"/>
    </source>
</evidence>
<comment type="caution">
    <text evidence="7">The sequence shown here is derived from an EMBL/GenBank/DDBJ whole genome shotgun (WGS) entry which is preliminary data.</text>
</comment>
<feature type="transmembrane region" description="Helical" evidence="6">
    <location>
        <begin position="81"/>
        <end position="99"/>
    </location>
</feature>
<proteinExistence type="inferred from homology"/>
<comment type="similarity">
    <text evidence="2 6">Belongs to the peroxisomal membrane protein PXMP2/4 family.</text>
</comment>
<keyword evidence="8" id="KW-1185">Reference proteome</keyword>
<dbReference type="EMBL" id="JAEUBF010001336">
    <property type="protein sequence ID" value="KAH3669198.1"/>
    <property type="molecule type" value="Genomic_DNA"/>
</dbReference>
<name>A0A9P8T7H8_9ASCO</name>
<accession>A0A9P8T7H8</accession>
<evidence type="ECO:0000313" key="8">
    <source>
        <dbReference type="Proteomes" id="UP000769528"/>
    </source>
</evidence>
<dbReference type="Pfam" id="PF04117">
    <property type="entry name" value="Mpv17_PMP22"/>
    <property type="match status" value="1"/>
</dbReference>
<evidence type="ECO:0000256" key="4">
    <source>
        <dbReference type="ARBA" id="ARBA00022989"/>
    </source>
</evidence>
<feature type="transmembrane region" description="Helical" evidence="6">
    <location>
        <begin position="253"/>
        <end position="275"/>
    </location>
</feature>
<dbReference type="GO" id="GO:0005739">
    <property type="term" value="C:mitochondrion"/>
    <property type="evidence" value="ECO:0007669"/>
    <property type="project" value="TreeGrafter"/>
</dbReference>
<feature type="transmembrane region" description="Helical" evidence="6">
    <location>
        <begin position="177"/>
        <end position="197"/>
    </location>
</feature>
<organism evidence="7 8">
    <name type="scientific">Wickerhamomyces mucosus</name>
    <dbReference type="NCBI Taxonomy" id="1378264"/>
    <lineage>
        <taxon>Eukaryota</taxon>
        <taxon>Fungi</taxon>
        <taxon>Dikarya</taxon>
        <taxon>Ascomycota</taxon>
        <taxon>Saccharomycotina</taxon>
        <taxon>Saccharomycetes</taxon>
        <taxon>Phaffomycetales</taxon>
        <taxon>Wickerhamomycetaceae</taxon>
        <taxon>Wickerhamomyces</taxon>
    </lineage>
</organism>
<evidence type="ECO:0000256" key="5">
    <source>
        <dbReference type="ARBA" id="ARBA00023136"/>
    </source>
</evidence>
<evidence type="ECO:0000256" key="3">
    <source>
        <dbReference type="ARBA" id="ARBA00022692"/>
    </source>
</evidence>
<dbReference type="InterPro" id="IPR007248">
    <property type="entry name" value="Mpv17_PMP22"/>
</dbReference>
<evidence type="ECO:0000313" key="7">
    <source>
        <dbReference type="EMBL" id="KAH3669198.1"/>
    </source>
</evidence>
<keyword evidence="3 6" id="KW-0812">Transmembrane</keyword>
<reference evidence="7" key="1">
    <citation type="journal article" date="2021" name="Open Biol.">
        <title>Shared evolutionary footprints suggest mitochondrial oxidative damage underlies multiple complex I losses in fungi.</title>
        <authorList>
            <person name="Schikora-Tamarit M.A."/>
            <person name="Marcet-Houben M."/>
            <person name="Nosek J."/>
            <person name="Gabaldon T."/>
        </authorList>
    </citation>
    <scope>NUCLEOTIDE SEQUENCE</scope>
    <source>
        <strain evidence="7">CBS6341</strain>
    </source>
</reference>
<evidence type="ECO:0000256" key="6">
    <source>
        <dbReference type="RuleBase" id="RU363053"/>
    </source>
</evidence>
<dbReference type="PANTHER" id="PTHR11266">
    <property type="entry name" value="PEROXISOMAL MEMBRANE PROTEIN 2, PXMP2 MPV17"/>
    <property type="match status" value="1"/>
</dbReference>
<sequence>MSRSRTSTDISDTQKLYDSSDNGLTIQDDATLLNHRPSVHYRAVKYLSKFKVFHVPILNWTVITFFFYSIYELIKRYESMYASNILFTTITANILLYGLSDSLAQSLSCFIGTVSINSDNDRSISITMSDLYSQENLFTDYGDVSPLSDPQNLLSQNPQYQMLSNQTDVDVFNFQRFIGFMFWGFSMAFIQVVWYWILNHFYTKDPTIVSAIARVLTDQLLFSPISLFSFFSYSNYFLESGDKFTLHQKIRKIYLSTLAANYMVWPLVQFLNFLFMPKRFQVPFSSSSKLSFSICILEIQTN</sequence>
<dbReference type="GO" id="GO:0016020">
    <property type="term" value="C:membrane"/>
    <property type="evidence" value="ECO:0007669"/>
    <property type="project" value="UniProtKB-SubCell"/>
</dbReference>
<dbReference type="Proteomes" id="UP000769528">
    <property type="component" value="Unassembled WGS sequence"/>
</dbReference>
<dbReference type="OrthoDB" id="10267969at2759"/>
<keyword evidence="5 6" id="KW-0472">Membrane</keyword>
<protein>
    <submittedName>
        <fullName evidence="7">Uncharacterized protein</fullName>
    </submittedName>
</protein>
<feature type="transmembrane region" description="Helical" evidence="6">
    <location>
        <begin position="209"/>
        <end position="233"/>
    </location>
</feature>
<gene>
    <name evidence="7" type="ORF">WICMUC_005037</name>
</gene>